<evidence type="ECO:0000256" key="3">
    <source>
        <dbReference type="ARBA" id="ARBA00023125"/>
    </source>
</evidence>
<dbReference type="PANTHER" id="PTHR42756">
    <property type="entry name" value="TRANSCRIPTIONAL REGULATOR, MARR"/>
    <property type="match status" value="1"/>
</dbReference>
<reference evidence="9" key="1">
    <citation type="submission" date="2021-08" db="EMBL/GenBank/DDBJ databases">
        <title>Hoeflea bacterium WL0058 sp. nov., isolated from the sediment.</title>
        <authorList>
            <person name="Wang L."/>
            <person name="Zhang D."/>
        </authorList>
    </citation>
    <scope>NUCLEOTIDE SEQUENCE</scope>
    <source>
        <strain evidence="9">WL0058</strain>
    </source>
</reference>
<dbReference type="PANTHER" id="PTHR42756:SF1">
    <property type="entry name" value="TRANSCRIPTIONAL REPRESSOR OF EMRAB OPERON"/>
    <property type="match status" value="1"/>
</dbReference>
<evidence type="ECO:0000256" key="7">
    <source>
        <dbReference type="ARBA" id="ARBA00047207"/>
    </source>
</evidence>
<dbReference type="AlphaFoldDB" id="A0AAE2ZQ70"/>
<dbReference type="Pfam" id="PF22381">
    <property type="entry name" value="Staph_reg_Sar_Rot"/>
    <property type="match status" value="1"/>
</dbReference>
<dbReference type="GO" id="GO:0003700">
    <property type="term" value="F:DNA-binding transcription factor activity"/>
    <property type="evidence" value="ECO:0007669"/>
    <property type="project" value="InterPro"/>
</dbReference>
<protein>
    <recommendedName>
        <fullName evidence="6">HTH-type transcriptional regulator SarZ</fullName>
    </recommendedName>
    <alternativeName>
        <fullName evidence="7">Staphylococcal accessory regulator Z</fullName>
    </alternativeName>
</protein>
<proteinExistence type="inferred from homology"/>
<comment type="caution">
    <text evidence="9">The sequence shown here is derived from an EMBL/GenBank/DDBJ whole genome shotgun (WGS) entry which is preliminary data.</text>
</comment>
<evidence type="ECO:0000313" key="10">
    <source>
        <dbReference type="Proteomes" id="UP001196509"/>
    </source>
</evidence>
<evidence type="ECO:0000256" key="5">
    <source>
        <dbReference type="ARBA" id="ARBA00046337"/>
    </source>
</evidence>
<feature type="domain" description="HTH marR-type" evidence="8">
    <location>
        <begin position="17"/>
        <end position="162"/>
    </location>
</feature>
<keyword evidence="3 9" id="KW-0238">DNA-binding</keyword>
<dbReference type="RefSeq" id="WP_220229077.1">
    <property type="nucleotide sequence ID" value="NZ_JAICBX010000002.1"/>
</dbReference>
<gene>
    <name evidence="9" type="ORF">K1W69_14775</name>
</gene>
<evidence type="ECO:0000259" key="8">
    <source>
        <dbReference type="PROSITE" id="PS50995"/>
    </source>
</evidence>
<evidence type="ECO:0000313" key="9">
    <source>
        <dbReference type="EMBL" id="MBW8638458.1"/>
    </source>
</evidence>
<keyword evidence="4" id="KW-0804">Transcription</keyword>
<organism evidence="9 10">
    <name type="scientific">Flavimaribacter sediminis</name>
    <dbReference type="NCBI Taxonomy" id="2865987"/>
    <lineage>
        <taxon>Bacteria</taxon>
        <taxon>Pseudomonadati</taxon>
        <taxon>Pseudomonadota</taxon>
        <taxon>Alphaproteobacteria</taxon>
        <taxon>Hyphomicrobiales</taxon>
        <taxon>Rhizobiaceae</taxon>
        <taxon>Flavimaribacter</taxon>
    </lineage>
</organism>
<evidence type="ECO:0000256" key="1">
    <source>
        <dbReference type="ARBA" id="ARBA00004496"/>
    </source>
</evidence>
<evidence type="ECO:0000256" key="2">
    <source>
        <dbReference type="ARBA" id="ARBA00023015"/>
    </source>
</evidence>
<comment type="similarity">
    <text evidence="5">Belongs to the SarZ family.</text>
</comment>
<dbReference type="PROSITE" id="PS50995">
    <property type="entry name" value="HTH_MARR_2"/>
    <property type="match status" value="1"/>
</dbReference>
<dbReference type="Gene3D" id="1.10.10.10">
    <property type="entry name" value="Winged helix-like DNA-binding domain superfamily/Winged helix DNA-binding domain"/>
    <property type="match status" value="1"/>
</dbReference>
<dbReference type="SMART" id="SM00347">
    <property type="entry name" value="HTH_MARR"/>
    <property type="match status" value="1"/>
</dbReference>
<evidence type="ECO:0000256" key="6">
    <source>
        <dbReference type="ARBA" id="ARBA00047188"/>
    </source>
</evidence>
<dbReference type="Proteomes" id="UP001196509">
    <property type="component" value="Unassembled WGS sequence"/>
</dbReference>
<dbReference type="SUPFAM" id="SSF46785">
    <property type="entry name" value="Winged helix' DNA-binding domain"/>
    <property type="match status" value="1"/>
</dbReference>
<keyword evidence="10" id="KW-1185">Reference proteome</keyword>
<dbReference type="InterPro" id="IPR000835">
    <property type="entry name" value="HTH_MarR-typ"/>
</dbReference>
<keyword evidence="2" id="KW-0805">Transcription regulation</keyword>
<dbReference type="InterPro" id="IPR055166">
    <property type="entry name" value="Transc_reg_Sar_Rot_HTH"/>
</dbReference>
<accession>A0AAE2ZQ70</accession>
<dbReference type="InterPro" id="IPR036390">
    <property type="entry name" value="WH_DNA-bd_sf"/>
</dbReference>
<dbReference type="GO" id="GO:0003677">
    <property type="term" value="F:DNA binding"/>
    <property type="evidence" value="ECO:0007669"/>
    <property type="project" value="UniProtKB-KW"/>
</dbReference>
<dbReference type="InterPro" id="IPR036388">
    <property type="entry name" value="WH-like_DNA-bd_sf"/>
</dbReference>
<dbReference type="PRINTS" id="PR00598">
    <property type="entry name" value="HTHMARR"/>
</dbReference>
<dbReference type="EMBL" id="JAICBX010000002">
    <property type="protein sequence ID" value="MBW8638458.1"/>
    <property type="molecule type" value="Genomic_DNA"/>
</dbReference>
<name>A0AAE2ZQ70_9HYPH</name>
<evidence type="ECO:0000256" key="4">
    <source>
        <dbReference type="ARBA" id="ARBA00023163"/>
    </source>
</evidence>
<comment type="subcellular location">
    <subcellularLocation>
        <location evidence="1">Cytoplasm</location>
    </subcellularLocation>
</comment>
<sequence length="171" mass="19630">MTNAKRPARRKRVHRLDTQLARKLSRNDDAILTFVYLTFSSNTVMKSADEHLRKHKLSVARYTILRVLEDGASQPLNYLSEKHFCEAGNITKLVSRMSEDGLVERRTDESDRRVTLVTITEKGKALCQAVSGEHREFIKSMMSEFTLQELKTLSGLLERLSHKASLYKSMD</sequence>
<dbReference type="GO" id="GO:0005737">
    <property type="term" value="C:cytoplasm"/>
    <property type="evidence" value="ECO:0007669"/>
    <property type="project" value="UniProtKB-SubCell"/>
</dbReference>